<feature type="region of interest" description="Disordered" evidence="7">
    <location>
        <begin position="204"/>
        <end position="229"/>
    </location>
</feature>
<evidence type="ECO:0000256" key="3">
    <source>
        <dbReference type="ARBA" id="ARBA00023242"/>
    </source>
</evidence>
<feature type="compositionally biased region" description="Basic and acidic residues" evidence="7">
    <location>
        <begin position="274"/>
        <end position="299"/>
    </location>
</feature>
<comment type="subcellular location">
    <subcellularLocation>
        <location evidence="1">Nucleus</location>
    </subcellularLocation>
</comment>
<evidence type="ECO:0000256" key="5">
    <source>
        <dbReference type="ARBA" id="ARBA00042090"/>
    </source>
</evidence>
<dbReference type="GO" id="GO:0003755">
    <property type="term" value="F:peptidyl-prolyl cis-trans isomerase activity"/>
    <property type="evidence" value="ECO:0007669"/>
    <property type="project" value="InterPro"/>
</dbReference>
<dbReference type="InterPro" id="IPR002130">
    <property type="entry name" value="Cyclophilin-type_PPIase_dom"/>
</dbReference>
<evidence type="ECO:0000259" key="8">
    <source>
        <dbReference type="PROSITE" id="PS50072"/>
    </source>
</evidence>
<feature type="region of interest" description="Disordered" evidence="7">
    <location>
        <begin position="472"/>
        <end position="502"/>
    </location>
</feature>
<evidence type="ECO:0000256" key="7">
    <source>
        <dbReference type="SAM" id="MobiDB-lite"/>
    </source>
</evidence>
<dbReference type="Proteomes" id="UP000549394">
    <property type="component" value="Unassembled WGS sequence"/>
</dbReference>
<dbReference type="PANTHER" id="PTHR45625">
    <property type="entry name" value="PEPTIDYL-PROLYL CIS-TRANS ISOMERASE-RELATED"/>
    <property type="match status" value="1"/>
</dbReference>
<reference evidence="9 10" key="1">
    <citation type="submission" date="2020-08" db="EMBL/GenBank/DDBJ databases">
        <authorList>
            <person name="Hejnol A."/>
        </authorList>
    </citation>
    <scope>NUCLEOTIDE SEQUENCE [LARGE SCALE GENOMIC DNA]</scope>
</reference>
<dbReference type="FunFam" id="2.40.100.10:FF:000007">
    <property type="entry name" value="Peptidyl-prolyl cis-trans isomerase CWC27 homolog"/>
    <property type="match status" value="1"/>
</dbReference>
<organism evidence="9 10">
    <name type="scientific">Dimorphilus gyrociliatus</name>
    <dbReference type="NCBI Taxonomy" id="2664684"/>
    <lineage>
        <taxon>Eukaryota</taxon>
        <taxon>Metazoa</taxon>
        <taxon>Spiralia</taxon>
        <taxon>Lophotrochozoa</taxon>
        <taxon>Annelida</taxon>
        <taxon>Polychaeta</taxon>
        <taxon>Polychaeta incertae sedis</taxon>
        <taxon>Dinophilidae</taxon>
        <taxon>Dimorphilus</taxon>
    </lineage>
</organism>
<dbReference type="GO" id="GO:0006457">
    <property type="term" value="P:protein folding"/>
    <property type="evidence" value="ECO:0007669"/>
    <property type="project" value="InterPro"/>
</dbReference>
<evidence type="ECO:0000313" key="10">
    <source>
        <dbReference type="Proteomes" id="UP000549394"/>
    </source>
</evidence>
<name>A0A7I8V9U4_9ANNE</name>
<dbReference type="PANTHER" id="PTHR45625:SF6">
    <property type="entry name" value="SPLICEOSOME-ASSOCIATED PROTEIN CWC27 HOMOLOG"/>
    <property type="match status" value="1"/>
</dbReference>
<proteinExistence type="inferred from homology"/>
<dbReference type="InterPro" id="IPR020892">
    <property type="entry name" value="Cyclophilin-type_PPIase_CS"/>
</dbReference>
<dbReference type="PROSITE" id="PS50072">
    <property type="entry name" value="CSA_PPIASE_2"/>
    <property type="match status" value="1"/>
</dbReference>
<feature type="region of interest" description="Disordered" evidence="7">
    <location>
        <begin position="251"/>
        <end position="407"/>
    </location>
</feature>
<comment type="subunit">
    <text evidence="6">Part of the activated spliceosome B/catalytic step 1 spliceosome, one of the forms of the spliceosome which has a well-formed active site but still cannot catalyze the branching reaction and is composed at least of 52 proteins, the U2, U5 and U6 snRNAs and the pre-mRNA. Recruited during early steps of activated spliceosome B maturation, it is probably one of the first proteins released from this complex as he matures to the spliceosome C complex. Component of the minor spliceosome, which splices U12-type introns.</text>
</comment>
<dbReference type="InterPro" id="IPR029000">
    <property type="entry name" value="Cyclophilin-like_dom_sf"/>
</dbReference>
<dbReference type="AlphaFoldDB" id="A0A7I8V9U4"/>
<dbReference type="SUPFAM" id="SSF50891">
    <property type="entry name" value="Cyclophilin-like"/>
    <property type="match status" value="1"/>
</dbReference>
<gene>
    <name evidence="9" type="ORF">DGYR_LOCUS1200</name>
</gene>
<dbReference type="Gene3D" id="2.40.100.10">
    <property type="entry name" value="Cyclophilin-like"/>
    <property type="match status" value="1"/>
</dbReference>
<keyword evidence="10" id="KW-1185">Reference proteome</keyword>
<feature type="compositionally biased region" description="Basic and acidic residues" evidence="7">
    <location>
        <begin position="252"/>
        <end position="264"/>
    </location>
</feature>
<dbReference type="InterPro" id="IPR044666">
    <property type="entry name" value="Cyclophilin_A-like"/>
</dbReference>
<dbReference type="Pfam" id="PF00160">
    <property type="entry name" value="Pro_isomerase"/>
    <property type="match status" value="1"/>
</dbReference>
<dbReference type="EMBL" id="CAJFCJ010000002">
    <property type="protein sequence ID" value="CAD5111989.1"/>
    <property type="molecule type" value="Genomic_DNA"/>
</dbReference>
<comment type="similarity">
    <text evidence="2">Belongs to the cyclophilin-type PPIase family.</text>
</comment>
<feature type="compositionally biased region" description="Basic and acidic residues" evidence="7">
    <location>
        <begin position="483"/>
        <end position="502"/>
    </location>
</feature>
<dbReference type="CDD" id="cd01925">
    <property type="entry name" value="cyclophilin_CeCYP16-like"/>
    <property type="match status" value="1"/>
</dbReference>
<feature type="compositionally biased region" description="Basic and acidic residues" evidence="7">
    <location>
        <begin position="340"/>
        <end position="360"/>
    </location>
</feature>
<evidence type="ECO:0000313" key="9">
    <source>
        <dbReference type="EMBL" id="CAD5111989.1"/>
    </source>
</evidence>
<comment type="caution">
    <text evidence="9">The sequence shown here is derived from an EMBL/GenBank/DDBJ whole genome shotgun (WGS) entry which is preliminary data.</text>
</comment>
<dbReference type="OrthoDB" id="442970at2759"/>
<feature type="domain" description="PPIase cyclophilin-type" evidence="8">
    <location>
        <begin position="19"/>
        <end position="166"/>
    </location>
</feature>
<keyword evidence="3" id="KW-0539">Nucleus</keyword>
<evidence type="ECO:0000256" key="2">
    <source>
        <dbReference type="ARBA" id="ARBA00007365"/>
    </source>
</evidence>
<feature type="compositionally biased region" description="Acidic residues" evidence="7">
    <location>
        <begin position="316"/>
        <end position="331"/>
    </location>
</feature>
<feature type="compositionally biased region" description="Basic residues" evidence="7">
    <location>
        <begin position="300"/>
        <end position="312"/>
    </location>
</feature>
<evidence type="ECO:0000256" key="1">
    <source>
        <dbReference type="ARBA" id="ARBA00004123"/>
    </source>
</evidence>
<dbReference type="PROSITE" id="PS00170">
    <property type="entry name" value="CSA_PPIASE_1"/>
    <property type="match status" value="1"/>
</dbReference>
<protein>
    <recommendedName>
        <fullName evidence="4">Spliceosome-associated protein CWC27 homolog</fullName>
    </recommendedName>
    <alternativeName>
        <fullName evidence="5">Probable inactive peptidyl-prolyl cis-trans isomerase CWC27 homolog</fullName>
    </alternativeName>
</protein>
<dbReference type="GO" id="GO:0071013">
    <property type="term" value="C:catalytic step 2 spliceosome"/>
    <property type="evidence" value="ECO:0007669"/>
    <property type="project" value="TreeGrafter"/>
</dbReference>
<feature type="compositionally biased region" description="Basic and acidic residues" evidence="7">
    <location>
        <begin position="379"/>
        <end position="407"/>
    </location>
</feature>
<evidence type="ECO:0000256" key="4">
    <source>
        <dbReference type="ARBA" id="ARBA00040027"/>
    </source>
</evidence>
<accession>A0A7I8V9U4</accession>
<dbReference type="PRINTS" id="PR00153">
    <property type="entry name" value="CSAPPISMRASE"/>
</dbReference>
<evidence type="ECO:0000256" key="6">
    <source>
        <dbReference type="ARBA" id="ARBA00046368"/>
    </source>
</evidence>
<sequence>MSNIYINEPPTRGKVLLVTTAGDIDVELWSKECPKACRNFVQLCMEGYYNDTIFHRMVKDFIVQGGDPTGTGEGGDSIYGEPFKDEFHTRLRFVRRGLLAMANSGKDDNGSQFFFTLGEARELNNKHTIFGKVAGNTIYNMIKLGDSPTDSNERPLNPYKIIKTEILSNPFDDIEPREIAKKSEKQEKVKTSKSKATKNFSLLSFGEEAEEDERENEAFTTENNLNKDKSIHSEVGNTITEKLTAAAAFDADIEKAQTRKKFTDSEEDTEDEEERKAMKARISEKLKKKTEIDPYEVKSKPGKKDRKLKRVKERRDEEEEEEEEEDDDDEYNPEKKKRLKLEQMRKEQEKLKMEIIEKRNSAFKNQNEESSSSEEEVDDVVKEYRQKRQKQREERQFVKKGSDREKETMKMLSKFQNKLESVKKMKTLLGPVEEDNEEDEFQWMTHTLSFEEHNRKVIDANVKELDRYELYDPRNPLNVRRRKEAEAAAKDHSKSRSTREKH</sequence>